<reference evidence="2" key="1">
    <citation type="submission" date="2021-08" db="EMBL/GenBank/DDBJ databases">
        <authorList>
            <person name="Stevens D.C."/>
        </authorList>
    </citation>
    <scope>NUCLEOTIDE SEQUENCE</scope>
    <source>
        <strain evidence="2">DSM 53165</strain>
    </source>
</reference>
<proteinExistence type="predicted"/>
<gene>
    <name evidence="2" type="ORF">K7C98_20940</name>
</gene>
<evidence type="ECO:0000313" key="3">
    <source>
        <dbReference type="Proteomes" id="UP001139031"/>
    </source>
</evidence>
<dbReference type="RefSeq" id="WP_224193476.1">
    <property type="nucleotide sequence ID" value="NZ_JAIRAU010000027.1"/>
</dbReference>
<organism evidence="2 3">
    <name type="scientific">Nannocystis pusilla</name>
    <dbReference type="NCBI Taxonomy" id="889268"/>
    <lineage>
        <taxon>Bacteria</taxon>
        <taxon>Pseudomonadati</taxon>
        <taxon>Myxococcota</taxon>
        <taxon>Polyangia</taxon>
        <taxon>Nannocystales</taxon>
        <taxon>Nannocystaceae</taxon>
        <taxon>Nannocystis</taxon>
    </lineage>
</organism>
<dbReference type="Gene3D" id="3.60.21.10">
    <property type="match status" value="1"/>
</dbReference>
<dbReference type="InterPro" id="IPR052963">
    <property type="entry name" value="Pantetheine_PDE"/>
</dbReference>
<dbReference type="Proteomes" id="UP001139031">
    <property type="component" value="Unassembled WGS sequence"/>
</dbReference>
<dbReference type="PANTHER" id="PTHR36492">
    <property type="match status" value="1"/>
</dbReference>
<name>A0ABS7TU56_9BACT</name>
<evidence type="ECO:0000259" key="1">
    <source>
        <dbReference type="Pfam" id="PF00149"/>
    </source>
</evidence>
<dbReference type="InterPro" id="IPR029052">
    <property type="entry name" value="Metallo-depent_PP-like"/>
</dbReference>
<evidence type="ECO:0000313" key="2">
    <source>
        <dbReference type="EMBL" id="MBZ5711715.1"/>
    </source>
</evidence>
<keyword evidence="3" id="KW-1185">Reference proteome</keyword>
<dbReference type="InterPro" id="IPR004843">
    <property type="entry name" value="Calcineurin-like_PHP"/>
</dbReference>
<dbReference type="CDD" id="cd00838">
    <property type="entry name" value="MPP_superfamily"/>
    <property type="match status" value="1"/>
</dbReference>
<dbReference type="EMBL" id="JAIRAU010000027">
    <property type="protein sequence ID" value="MBZ5711715.1"/>
    <property type="molecule type" value="Genomic_DNA"/>
</dbReference>
<dbReference type="SUPFAM" id="SSF56300">
    <property type="entry name" value="Metallo-dependent phosphatases"/>
    <property type="match status" value="1"/>
</dbReference>
<protein>
    <submittedName>
        <fullName evidence="2">Metallophosphoesterase</fullName>
    </submittedName>
</protein>
<dbReference type="PANTHER" id="PTHR36492:SF2">
    <property type="entry name" value="[ACYL-CARRIER-PROTEIN] PHOSPHODIESTERASE PPTH"/>
    <property type="match status" value="1"/>
</dbReference>
<comment type="caution">
    <text evidence="2">The sequence shown here is derived from an EMBL/GenBank/DDBJ whole genome shotgun (WGS) entry which is preliminary data.</text>
</comment>
<accession>A0ABS7TU56</accession>
<feature type="domain" description="Calcineurin-like phosphoesterase" evidence="1">
    <location>
        <begin position="1"/>
        <end position="232"/>
    </location>
</feature>
<dbReference type="Pfam" id="PF00149">
    <property type="entry name" value="Metallophos"/>
    <property type="match status" value="1"/>
</dbReference>
<sequence>MKLWALSDLHVGHARNRELLSHLSPRTDDWLIVGGDVGETGDHLRWAFDLLQPRFARVLWVPGNHELWTGDERGARLGGADKLAALGELCRERGVVGVDDEWPVWPGEGGPHTIALMALLYDYTFAPAGMTRAAAVAWAAEDGVVAADEVRLDPSPFADIVAWSAARVRSAAARLEQARARPTILVNHWPLRDDLIFIPRVPRYRPWCGTAATRDWHRRYGARVVVSGHLHTRRTDWIDGVRFEEVSLGYPREQRPGMLADAYLRQILPEPTACTTARAIA</sequence>